<sequence>DTDQLLGLLGTTTIAVEMQQADLSWTVVETSTGANLAELAGLLGGSTGLELQDLEPGNYRVTVSQDGVNIGGNIDVQLATSTSNLGSVVSDGVVAAEGNVLDGDTLGSNFTNFQVSSGTVFVDPAAAGTVIVGDHGTLKVSADGSYSYEPNDTLGLDGMTDSFTYRLVHPNGEVVEAELTILIDQAEPVAGTSMMMAADTGSEALQPSMLTSAFADFDLLDLDTGSHGRFGDLTDVISLDGVSTELGEFIDLGSVSVLPIDVGLHELLSGDQGLVVDGDLDIGGLAGADGVADLPEFAGNIVPTVLEDTTVELLDGSASDSVLHGGLLGGTVGSLLDDDALHHAGTSVI</sequence>
<keyword evidence="2" id="KW-1185">Reference proteome</keyword>
<evidence type="ECO:0000313" key="1">
    <source>
        <dbReference type="EMBL" id="MBB6510772.1"/>
    </source>
</evidence>
<evidence type="ECO:0008006" key="3">
    <source>
        <dbReference type="Google" id="ProtNLM"/>
    </source>
</evidence>
<dbReference type="AlphaFoldDB" id="A0A7X0JQ32"/>
<dbReference type="EMBL" id="JACHBU010000011">
    <property type="protein sequence ID" value="MBB6510772.1"/>
    <property type="molecule type" value="Genomic_DNA"/>
</dbReference>
<organism evidence="1 2">
    <name type="scientific">Rhizobium soli</name>
    <dbReference type="NCBI Taxonomy" id="424798"/>
    <lineage>
        <taxon>Bacteria</taxon>
        <taxon>Pseudomonadati</taxon>
        <taxon>Pseudomonadota</taxon>
        <taxon>Alphaproteobacteria</taxon>
        <taxon>Hyphomicrobiales</taxon>
        <taxon>Rhizobiaceae</taxon>
        <taxon>Rhizobium/Agrobacterium group</taxon>
        <taxon>Rhizobium</taxon>
    </lineage>
</organism>
<gene>
    <name evidence="1" type="ORF">F4695_004164</name>
</gene>
<evidence type="ECO:0000313" key="2">
    <source>
        <dbReference type="Proteomes" id="UP000585437"/>
    </source>
</evidence>
<comment type="caution">
    <text evidence="1">The sequence shown here is derived from an EMBL/GenBank/DDBJ whole genome shotgun (WGS) entry which is preliminary data.</text>
</comment>
<accession>A0A7X0JQ32</accession>
<name>A0A7X0JQ32_9HYPH</name>
<dbReference type="Proteomes" id="UP000585437">
    <property type="component" value="Unassembled WGS sequence"/>
</dbReference>
<reference evidence="1 2" key="1">
    <citation type="submission" date="2020-08" db="EMBL/GenBank/DDBJ databases">
        <title>The Agave Microbiome: Exploring the role of microbial communities in plant adaptations to desert environments.</title>
        <authorList>
            <person name="Partida-Martinez L.P."/>
        </authorList>
    </citation>
    <scope>NUCLEOTIDE SEQUENCE [LARGE SCALE GENOMIC DNA]</scope>
    <source>
        <strain evidence="1 2">AS3.12</strain>
    </source>
</reference>
<proteinExistence type="predicted"/>
<feature type="non-terminal residue" evidence="1">
    <location>
        <position position="1"/>
    </location>
</feature>
<protein>
    <recommendedName>
        <fullName evidence="3">RapA2 cadherin-like domain-containing protein</fullName>
    </recommendedName>
</protein>